<feature type="transmembrane region" description="Helical" evidence="2">
    <location>
        <begin position="12"/>
        <end position="31"/>
    </location>
</feature>
<dbReference type="AlphaFoldDB" id="A0A8H4LYN9"/>
<comment type="caution">
    <text evidence="3">The sequence shown here is derived from an EMBL/GenBank/DDBJ whole genome shotgun (WGS) entry which is preliminary data.</text>
</comment>
<accession>A0A8H4LYN9</accession>
<gene>
    <name evidence="3" type="ORF">G6O67_004123</name>
</gene>
<feature type="transmembrane region" description="Helical" evidence="2">
    <location>
        <begin position="130"/>
        <end position="154"/>
    </location>
</feature>
<evidence type="ECO:0000313" key="4">
    <source>
        <dbReference type="Proteomes" id="UP000557566"/>
    </source>
</evidence>
<keyword evidence="2" id="KW-0472">Membrane</keyword>
<proteinExistence type="predicted"/>
<feature type="transmembrane region" description="Helical" evidence="2">
    <location>
        <begin position="73"/>
        <end position="92"/>
    </location>
</feature>
<keyword evidence="2" id="KW-0812">Transmembrane</keyword>
<feature type="transmembrane region" description="Helical" evidence="2">
    <location>
        <begin position="43"/>
        <end position="64"/>
    </location>
</feature>
<protein>
    <recommendedName>
        <fullName evidence="5">MARVEL domain-containing protein</fullName>
    </recommendedName>
</protein>
<dbReference type="Proteomes" id="UP000557566">
    <property type="component" value="Unassembled WGS sequence"/>
</dbReference>
<dbReference type="OrthoDB" id="4918558at2759"/>
<evidence type="ECO:0000256" key="2">
    <source>
        <dbReference type="SAM" id="Phobius"/>
    </source>
</evidence>
<name>A0A8H4LYN9_9HYPO</name>
<dbReference type="EMBL" id="JAAVMX010000005">
    <property type="protein sequence ID" value="KAF4507646.1"/>
    <property type="molecule type" value="Genomic_DNA"/>
</dbReference>
<keyword evidence="4" id="KW-1185">Reference proteome</keyword>
<evidence type="ECO:0000313" key="3">
    <source>
        <dbReference type="EMBL" id="KAF4507646.1"/>
    </source>
</evidence>
<sequence>MFFALIFVCTRISQICTLIPIMGMLAWFINIFVSSNALTPDPILILFITSVLALAWAVFTLFSYHRSSANARFVALVDLGLLGTLIAAVYLLRGIANADCVAAPAPAGLWYPRVGAPGSLAWGPPDKPCAMLKACWAFAIMNTVFFFTTALAAFSHGDHLSAYDDRRTYRSSSSQHHRHRHDSRSPRSHGGHSSHGGRSRSGHSSHRSSHSRTHRVYV</sequence>
<feature type="compositionally biased region" description="Basic residues" evidence="1">
    <location>
        <begin position="175"/>
        <end position="218"/>
    </location>
</feature>
<evidence type="ECO:0008006" key="5">
    <source>
        <dbReference type="Google" id="ProtNLM"/>
    </source>
</evidence>
<organism evidence="3 4">
    <name type="scientific">Ophiocordyceps sinensis</name>
    <dbReference type="NCBI Taxonomy" id="72228"/>
    <lineage>
        <taxon>Eukaryota</taxon>
        <taxon>Fungi</taxon>
        <taxon>Dikarya</taxon>
        <taxon>Ascomycota</taxon>
        <taxon>Pezizomycotina</taxon>
        <taxon>Sordariomycetes</taxon>
        <taxon>Hypocreomycetidae</taxon>
        <taxon>Hypocreales</taxon>
        <taxon>Ophiocordycipitaceae</taxon>
        <taxon>Ophiocordyceps</taxon>
    </lineage>
</organism>
<evidence type="ECO:0000256" key="1">
    <source>
        <dbReference type="SAM" id="MobiDB-lite"/>
    </source>
</evidence>
<keyword evidence="2" id="KW-1133">Transmembrane helix</keyword>
<reference evidence="3 4" key="1">
    <citation type="journal article" date="2020" name="Genome Biol. Evol.">
        <title>A new high-quality draft genome assembly of the Chinese cordyceps Ophiocordyceps sinensis.</title>
        <authorList>
            <person name="Shu R."/>
            <person name="Zhang J."/>
            <person name="Meng Q."/>
            <person name="Zhang H."/>
            <person name="Zhou G."/>
            <person name="Li M."/>
            <person name="Wu P."/>
            <person name="Zhao Y."/>
            <person name="Chen C."/>
            <person name="Qin Q."/>
        </authorList>
    </citation>
    <scope>NUCLEOTIDE SEQUENCE [LARGE SCALE GENOMIC DNA]</scope>
    <source>
        <strain evidence="3 4">IOZ07</strain>
    </source>
</reference>
<feature type="region of interest" description="Disordered" evidence="1">
    <location>
        <begin position="167"/>
        <end position="218"/>
    </location>
</feature>